<organism evidence="2">
    <name type="scientific">Drosophila persimilis</name>
    <name type="common">Fruit fly</name>
    <dbReference type="NCBI Taxonomy" id="7234"/>
    <lineage>
        <taxon>Eukaryota</taxon>
        <taxon>Metazoa</taxon>
        <taxon>Ecdysozoa</taxon>
        <taxon>Arthropoda</taxon>
        <taxon>Hexapoda</taxon>
        <taxon>Insecta</taxon>
        <taxon>Pterygota</taxon>
        <taxon>Neoptera</taxon>
        <taxon>Endopterygota</taxon>
        <taxon>Diptera</taxon>
        <taxon>Brachycera</taxon>
        <taxon>Muscomorpha</taxon>
        <taxon>Ephydroidea</taxon>
        <taxon>Drosophilidae</taxon>
        <taxon>Drosophila</taxon>
        <taxon>Sophophora</taxon>
    </lineage>
</organism>
<dbReference type="EMBL" id="CH479244">
    <property type="protein sequence ID" value="EDW37717.1"/>
    <property type="molecule type" value="Genomic_DNA"/>
</dbReference>
<dbReference type="STRING" id="7234.B4HAT5"/>
<dbReference type="GO" id="GO:0007030">
    <property type="term" value="P:Golgi organization"/>
    <property type="evidence" value="ECO:0007669"/>
    <property type="project" value="EnsemblMetazoa"/>
</dbReference>
<name>B4HAT5_DROPE</name>
<dbReference type="AlphaFoldDB" id="B4HAT5"/>
<dbReference type="eggNOG" id="KOG2218">
    <property type="taxonomic scope" value="Eukaryota"/>
</dbReference>
<dbReference type="Proteomes" id="UP000008744">
    <property type="component" value="Unassembled WGS sequence"/>
</dbReference>
<feature type="non-terminal residue" evidence="1">
    <location>
        <position position="1"/>
    </location>
</feature>
<dbReference type="GO" id="GO:0070939">
    <property type="term" value="C:Dsl1/NZR complex"/>
    <property type="evidence" value="ECO:0007669"/>
    <property type="project" value="InterPro"/>
</dbReference>
<evidence type="ECO:0000313" key="1">
    <source>
        <dbReference type="EMBL" id="EDW37717.1"/>
    </source>
</evidence>
<dbReference type="GO" id="GO:0007112">
    <property type="term" value="P:male meiosis cytokinesis"/>
    <property type="evidence" value="ECO:0007669"/>
    <property type="project" value="EnsemblMetazoa"/>
</dbReference>
<dbReference type="GO" id="GO:0006888">
    <property type="term" value="P:endoplasmic reticulum to Golgi vesicle-mediated transport"/>
    <property type="evidence" value="ECO:0007669"/>
    <property type="project" value="InterPro"/>
</dbReference>
<dbReference type="GO" id="GO:0060628">
    <property type="term" value="P:regulation of ER to Golgi vesicle-mediated transport"/>
    <property type="evidence" value="ECO:0007669"/>
    <property type="project" value="TreeGrafter"/>
</dbReference>
<sequence>PLQSITPSILCQPISKVVQLLLAPYRQRFTYHFTGTRQTNRLDKPEWYYTQILNWGKDTHFFVGKTFQPAAIRAGKLDYNLRLEFIRGLVQLTIEKLAVDIEQISQDEILFAHLLDETLGFEAELRETFGYPASFPSAIAVITQPIHSVCGHGVSELEHWSRQLTQNLATRETHEMKARSMNYRHDCWPNMPEHNSKEPFILSSSGGEMFQVLVTMLHNLERELSANLFNQTLR</sequence>
<proteinExistence type="predicted"/>
<reference evidence="1 2" key="1">
    <citation type="journal article" date="2007" name="Nature">
        <title>Evolution of genes and genomes on the Drosophila phylogeny.</title>
        <authorList>
            <consortium name="Drosophila 12 Genomes Consortium"/>
            <person name="Clark A.G."/>
            <person name="Eisen M.B."/>
            <person name="Smith D.R."/>
            <person name="Bergman C.M."/>
            <person name="Oliver B."/>
            <person name="Markow T.A."/>
            <person name="Kaufman T.C."/>
            <person name="Kellis M."/>
            <person name="Gelbart W."/>
            <person name="Iyer V.N."/>
            <person name="Pollard D.A."/>
            <person name="Sackton T.B."/>
            <person name="Larracuente A.M."/>
            <person name="Singh N.D."/>
            <person name="Abad J.P."/>
            <person name="Abt D.N."/>
            <person name="Adryan B."/>
            <person name="Aguade M."/>
            <person name="Akashi H."/>
            <person name="Anderson W.W."/>
            <person name="Aquadro C.F."/>
            <person name="Ardell D.H."/>
            <person name="Arguello R."/>
            <person name="Artieri C.G."/>
            <person name="Barbash D.A."/>
            <person name="Barker D."/>
            <person name="Barsanti P."/>
            <person name="Batterham P."/>
            <person name="Batzoglou S."/>
            <person name="Begun D."/>
            <person name="Bhutkar A."/>
            <person name="Blanco E."/>
            <person name="Bosak S.A."/>
            <person name="Bradley R.K."/>
            <person name="Brand A.D."/>
            <person name="Brent M.R."/>
            <person name="Brooks A.N."/>
            <person name="Brown R.H."/>
            <person name="Butlin R.K."/>
            <person name="Caggese C."/>
            <person name="Calvi B.R."/>
            <person name="Bernardo de Carvalho A."/>
            <person name="Caspi A."/>
            <person name="Castrezana S."/>
            <person name="Celniker S.E."/>
            <person name="Chang J.L."/>
            <person name="Chapple C."/>
            <person name="Chatterji S."/>
            <person name="Chinwalla A."/>
            <person name="Civetta A."/>
            <person name="Clifton S.W."/>
            <person name="Comeron J.M."/>
            <person name="Costello J.C."/>
            <person name="Coyne J.A."/>
            <person name="Daub J."/>
            <person name="David R.G."/>
            <person name="Delcher A.L."/>
            <person name="Delehaunty K."/>
            <person name="Do C.B."/>
            <person name="Ebling H."/>
            <person name="Edwards K."/>
            <person name="Eickbush T."/>
            <person name="Evans J.D."/>
            <person name="Filipski A."/>
            <person name="Findeiss S."/>
            <person name="Freyhult E."/>
            <person name="Fulton L."/>
            <person name="Fulton R."/>
            <person name="Garcia A.C."/>
            <person name="Gardiner A."/>
            <person name="Garfield D.A."/>
            <person name="Garvin B.E."/>
            <person name="Gibson G."/>
            <person name="Gilbert D."/>
            <person name="Gnerre S."/>
            <person name="Godfrey J."/>
            <person name="Good R."/>
            <person name="Gotea V."/>
            <person name="Gravely B."/>
            <person name="Greenberg A.J."/>
            <person name="Griffiths-Jones S."/>
            <person name="Gross S."/>
            <person name="Guigo R."/>
            <person name="Gustafson E.A."/>
            <person name="Haerty W."/>
            <person name="Hahn M.W."/>
            <person name="Halligan D.L."/>
            <person name="Halpern A.L."/>
            <person name="Halter G.M."/>
            <person name="Han M.V."/>
            <person name="Heger A."/>
            <person name="Hillier L."/>
            <person name="Hinrichs A.S."/>
            <person name="Holmes I."/>
            <person name="Hoskins R.A."/>
            <person name="Hubisz M.J."/>
            <person name="Hultmark D."/>
            <person name="Huntley M.A."/>
            <person name="Jaffe D.B."/>
            <person name="Jagadeeshan S."/>
            <person name="Jeck W.R."/>
            <person name="Johnson J."/>
            <person name="Jones C.D."/>
            <person name="Jordan W.C."/>
            <person name="Karpen G.H."/>
            <person name="Kataoka E."/>
            <person name="Keightley P.D."/>
            <person name="Kheradpour P."/>
            <person name="Kirkness E.F."/>
            <person name="Koerich L.B."/>
            <person name="Kristiansen K."/>
            <person name="Kudrna D."/>
            <person name="Kulathinal R.J."/>
            <person name="Kumar S."/>
            <person name="Kwok R."/>
            <person name="Lander E."/>
            <person name="Langley C.H."/>
            <person name="Lapoint R."/>
            <person name="Lazzaro B.P."/>
            <person name="Lee S.J."/>
            <person name="Levesque L."/>
            <person name="Li R."/>
            <person name="Lin C.F."/>
            <person name="Lin M.F."/>
            <person name="Lindblad-Toh K."/>
            <person name="Llopart A."/>
            <person name="Long M."/>
            <person name="Low L."/>
            <person name="Lozovsky E."/>
            <person name="Lu J."/>
            <person name="Luo M."/>
            <person name="Machado C.A."/>
            <person name="Makalowski W."/>
            <person name="Marzo M."/>
            <person name="Matsuda M."/>
            <person name="Matzkin L."/>
            <person name="McAllister B."/>
            <person name="McBride C.S."/>
            <person name="McKernan B."/>
            <person name="McKernan K."/>
            <person name="Mendez-Lago M."/>
            <person name="Minx P."/>
            <person name="Mollenhauer M.U."/>
            <person name="Montooth K."/>
            <person name="Mount S.M."/>
            <person name="Mu X."/>
            <person name="Myers E."/>
            <person name="Negre B."/>
            <person name="Newfeld S."/>
            <person name="Nielsen R."/>
            <person name="Noor M.A."/>
            <person name="O'Grady P."/>
            <person name="Pachter L."/>
            <person name="Papaceit M."/>
            <person name="Parisi M.J."/>
            <person name="Parisi M."/>
            <person name="Parts L."/>
            <person name="Pedersen J.S."/>
            <person name="Pesole G."/>
            <person name="Phillippy A.M."/>
            <person name="Ponting C.P."/>
            <person name="Pop M."/>
            <person name="Porcelli D."/>
            <person name="Powell J.R."/>
            <person name="Prohaska S."/>
            <person name="Pruitt K."/>
            <person name="Puig M."/>
            <person name="Quesneville H."/>
            <person name="Ram K.R."/>
            <person name="Rand D."/>
            <person name="Rasmussen M.D."/>
            <person name="Reed L.K."/>
            <person name="Reenan R."/>
            <person name="Reily A."/>
            <person name="Remington K.A."/>
            <person name="Rieger T.T."/>
            <person name="Ritchie M.G."/>
            <person name="Robin C."/>
            <person name="Rogers Y.H."/>
            <person name="Rohde C."/>
            <person name="Rozas J."/>
            <person name="Rubenfield M.J."/>
            <person name="Ruiz A."/>
            <person name="Russo S."/>
            <person name="Salzberg S.L."/>
            <person name="Sanchez-Gracia A."/>
            <person name="Saranga D.J."/>
            <person name="Sato H."/>
            <person name="Schaeffer S.W."/>
            <person name="Schatz M.C."/>
            <person name="Schlenke T."/>
            <person name="Schwartz R."/>
            <person name="Segarra C."/>
            <person name="Singh R.S."/>
            <person name="Sirot L."/>
            <person name="Sirota M."/>
            <person name="Sisneros N.B."/>
            <person name="Smith C.D."/>
            <person name="Smith T.F."/>
            <person name="Spieth J."/>
            <person name="Stage D.E."/>
            <person name="Stark A."/>
            <person name="Stephan W."/>
            <person name="Strausberg R.L."/>
            <person name="Strempel S."/>
            <person name="Sturgill D."/>
            <person name="Sutton G."/>
            <person name="Sutton G.G."/>
            <person name="Tao W."/>
            <person name="Teichmann S."/>
            <person name="Tobari Y.N."/>
            <person name="Tomimura Y."/>
            <person name="Tsolas J.M."/>
            <person name="Valente V.L."/>
            <person name="Venter E."/>
            <person name="Venter J.C."/>
            <person name="Vicario S."/>
            <person name="Vieira F.G."/>
            <person name="Vilella A.J."/>
            <person name="Villasante A."/>
            <person name="Walenz B."/>
            <person name="Wang J."/>
            <person name="Wasserman M."/>
            <person name="Watts T."/>
            <person name="Wilson D."/>
            <person name="Wilson R.K."/>
            <person name="Wing R.A."/>
            <person name="Wolfner M.F."/>
            <person name="Wong A."/>
            <person name="Wong G.K."/>
            <person name="Wu C.I."/>
            <person name="Wu G."/>
            <person name="Yamamoto D."/>
            <person name="Yang H.P."/>
            <person name="Yang S.P."/>
            <person name="Yorke J.A."/>
            <person name="Yoshida K."/>
            <person name="Zdobnov E."/>
            <person name="Zhang P."/>
            <person name="Zhang Y."/>
            <person name="Zimin A.V."/>
            <person name="Baldwin J."/>
            <person name="Abdouelleil A."/>
            <person name="Abdulkadir J."/>
            <person name="Abebe A."/>
            <person name="Abera B."/>
            <person name="Abreu J."/>
            <person name="Acer S.C."/>
            <person name="Aftuck L."/>
            <person name="Alexander A."/>
            <person name="An P."/>
            <person name="Anderson E."/>
            <person name="Anderson S."/>
            <person name="Arachi H."/>
            <person name="Azer M."/>
            <person name="Bachantsang P."/>
            <person name="Barry A."/>
            <person name="Bayul T."/>
            <person name="Berlin A."/>
            <person name="Bessette D."/>
            <person name="Bloom T."/>
            <person name="Blye J."/>
            <person name="Boguslavskiy L."/>
            <person name="Bonnet C."/>
            <person name="Boukhgalter B."/>
            <person name="Bourzgui I."/>
            <person name="Brown A."/>
            <person name="Cahill P."/>
            <person name="Channer S."/>
            <person name="Cheshatsang Y."/>
            <person name="Chuda L."/>
            <person name="Citroen M."/>
            <person name="Collymore A."/>
            <person name="Cooke P."/>
            <person name="Costello M."/>
            <person name="D'Aco K."/>
            <person name="Daza R."/>
            <person name="De Haan G."/>
            <person name="DeGray S."/>
            <person name="DeMaso C."/>
            <person name="Dhargay N."/>
            <person name="Dooley K."/>
            <person name="Dooley E."/>
            <person name="Doricent M."/>
            <person name="Dorje P."/>
            <person name="Dorjee K."/>
            <person name="Dupes A."/>
            <person name="Elong R."/>
            <person name="Falk J."/>
            <person name="Farina A."/>
            <person name="Faro S."/>
            <person name="Ferguson D."/>
            <person name="Fisher S."/>
            <person name="Foley C.D."/>
            <person name="Franke A."/>
            <person name="Friedrich D."/>
            <person name="Gadbois L."/>
            <person name="Gearin G."/>
            <person name="Gearin C.R."/>
            <person name="Giannoukos G."/>
            <person name="Goode T."/>
            <person name="Graham J."/>
            <person name="Grandbois E."/>
            <person name="Grewal S."/>
            <person name="Gyaltsen K."/>
            <person name="Hafez N."/>
            <person name="Hagos B."/>
            <person name="Hall J."/>
            <person name="Henson C."/>
            <person name="Hollinger A."/>
            <person name="Honan T."/>
            <person name="Huard M.D."/>
            <person name="Hughes L."/>
            <person name="Hurhula B."/>
            <person name="Husby M.E."/>
            <person name="Kamat A."/>
            <person name="Kanga B."/>
            <person name="Kashin S."/>
            <person name="Khazanovich D."/>
            <person name="Kisner P."/>
            <person name="Lance K."/>
            <person name="Lara M."/>
            <person name="Lee W."/>
            <person name="Lennon N."/>
            <person name="Letendre F."/>
            <person name="LeVine R."/>
            <person name="Lipovsky A."/>
            <person name="Liu X."/>
            <person name="Liu J."/>
            <person name="Liu S."/>
            <person name="Lokyitsang T."/>
            <person name="Lokyitsang Y."/>
            <person name="Lubonja R."/>
            <person name="Lui A."/>
            <person name="MacDonald P."/>
            <person name="Magnisalis V."/>
            <person name="Maru K."/>
            <person name="Matthews C."/>
            <person name="McCusker W."/>
            <person name="McDonough S."/>
            <person name="Mehta T."/>
            <person name="Meldrim J."/>
            <person name="Meneus L."/>
            <person name="Mihai O."/>
            <person name="Mihalev A."/>
            <person name="Mihova T."/>
            <person name="Mittelman R."/>
            <person name="Mlenga V."/>
            <person name="Montmayeur A."/>
            <person name="Mulrain L."/>
            <person name="Navidi A."/>
            <person name="Naylor J."/>
            <person name="Negash T."/>
            <person name="Nguyen T."/>
            <person name="Nguyen N."/>
            <person name="Nicol R."/>
            <person name="Norbu C."/>
            <person name="Norbu N."/>
            <person name="Novod N."/>
            <person name="O'Neill B."/>
            <person name="Osman S."/>
            <person name="Markiewicz E."/>
            <person name="Oyono O.L."/>
            <person name="Patti C."/>
            <person name="Phunkhang P."/>
            <person name="Pierre F."/>
            <person name="Priest M."/>
            <person name="Raghuraman S."/>
            <person name="Rege F."/>
            <person name="Reyes R."/>
            <person name="Rise C."/>
            <person name="Rogov P."/>
            <person name="Ross K."/>
            <person name="Ryan E."/>
            <person name="Settipalli S."/>
            <person name="Shea T."/>
            <person name="Sherpa N."/>
            <person name="Shi L."/>
            <person name="Shih D."/>
            <person name="Sparrow T."/>
            <person name="Spaulding J."/>
            <person name="Stalker J."/>
            <person name="Stange-Thomann N."/>
            <person name="Stavropoulos S."/>
            <person name="Stone C."/>
            <person name="Strader C."/>
            <person name="Tesfaye S."/>
            <person name="Thomson T."/>
            <person name="Thoulutsang Y."/>
            <person name="Thoulutsang D."/>
            <person name="Topham K."/>
            <person name="Topping I."/>
            <person name="Tsamla T."/>
            <person name="Vassiliev H."/>
            <person name="Vo A."/>
            <person name="Wangchuk T."/>
            <person name="Wangdi T."/>
            <person name="Weiand M."/>
            <person name="Wilkinson J."/>
            <person name="Wilson A."/>
            <person name="Yadav S."/>
            <person name="Young G."/>
            <person name="Yu Q."/>
            <person name="Zembek L."/>
            <person name="Zhong D."/>
            <person name="Zimmer A."/>
            <person name="Zwirko Z."/>
            <person name="Jaffe D.B."/>
            <person name="Alvarez P."/>
            <person name="Brockman W."/>
            <person name="Butler J."/>
            <person name="Chin C."/>
            <person name="Gnerre S."/>
            <person name="Grabherr M."/>
            <person name="Kleber M."/>
            <person name="Mauceli E."/>
            <person name="MacCallum I."/>
        </authorList>
    </citation>
    <scope>NUCLEOTIDE SEQUENCE [LARGE SCALE GENOMIC DNA]</scope>
    <source>
        <strain evidence="2">MSH-3 / Tucson 14011-0111.49</strain>
    </source>
</reference>
<dbReference type="GO" id="GO:0036090">
    <property type="term" value="P:cleavage furrow ingression"/>
    <property type="evidence" value="ECO:0007669"/>
    <property type="project" value="EnsemblMetazoa"/>
</dbReference>
<gene>
    <name evidence="1" type="primary">Dper\GL21311</name>
    <name evidence="1" type="ORF">Dper_GL21311</name>
</gene>
<dbReference type="PANTHER" id="PTHR13520:SF0">
    <property type="entry name" value="RAD50-INTERACTING PROTEIN 1"/>
    <property type="match status" value="1"/>
</dbReference>
<dbReference type="InterPro" id="IPR007528">
    <property type="entry name" value="RINT1_Tip20"/>
</dbReference>
<dbReference type="Pfam" id="PF04437">
    <property type="entry name" value="RINT1_TIP1"/>
    <property type="match status" value="1"/>
</dbReference>
<evidence type="ECO:0000313" key="2">
    <source>
        <dbReference type="Proteomes" id="UP000008744"/>
    </source>
</evidence>
<dbReference type="PANTHER" id="PTHR13520">
    <property type="entry name" value="RAD50-INTERACTING PROTEIN 1 RINT-1"/>
    <property type="match status" value="1"/>
</dbReference>
<dbReference type="InterPro" id="IPR042042">
    <property type="entry name" value="Tip20p_domB"/>
</dbReference>
<dbReference type="OrthoDB" id="2189254at2759"/>
<dbReference type="PROSITE" id="PS51386">
    <property type="entry name" value="RINT1_TIP20"/>
    <property type="match status" value="1"/>
</dbReference>
<accession>B4HAT5</accession>
<protein>
    <submittedName>
        <fullName evidence="1">GL21311</fullName>
    </submittedName>
</protein>
<keyword evidence="2" id="KW-1185">Reference proteome</keyword>
<dbReference type="HOGENOM" id="CLU_1187541_0_0_1"/>
<dbReference type="GO" id="GO:0006890">
    <property type="term" value="P:retrograde vesicle-mediated transport, Golgi to endoplasmic reticulum"/>
    <property type="evidence" value="ECO:0007669"/>
    <property type="project" value="InterPro"/>
</dbReference>
<dbReference type="Gene3D" id="1.20.58.1420">
    <property type="entry name" value="Dsl1p vesicle tethering complex, Tip20p subunit, domain B"/>
    <property type="match status" value="1"/>
</dbReference>